<keyword evidence="1" id="KW-1133">Transmembrane helix</keyword>
<sequence length="356" mass="37904">MARTAGPARSEAAPARPAPAWLAAARSRWRARATAQDAGEVVLGQRRVYILPTGAGLGFAALLLVLLVGSINYNLGLGYALTFVAAACAVVDMVGTWRNLAHLRLRAGRAPDVFAGADVPFALHVANRTRLDRYAVWIDADDVPAPRHPFDVAAGGSAAPVLAAAAAQRGWRAAPRMRLSTRFPLGLFRAWSYWQPDSRALVYPRPEQDAPPLPYDRWPDPDGAGNGGSDDFGGVRSYQPGDPLRHLAWRQIARLDPALGGQLLTKHFEGGASEMLVLDFGALPAQLDLESRLSRMTRWVLDAEARALPYAFRLGAVEYDSALGAAHQAACLRALALYGLGGEHAGPGGADQGAAP</sequence>
<proteinExistence type="predicted"/>
<dbReference type="RefSeq" id="WP_169433724.1">
    <property type="nucleotide sequence ID" value="NZ_CP051685.1"/>
</dbReference>
<feature type="transmembrane region" description="Helical" evidence="1">
    <location>
        <begin position="48"/>
        <end position="71"/>
    </location>
</feature>
<gene>
    <name evidence="2" type="ORF">HH212_01215</name>
</gene>
<dbReference type="Proteomes" id="UP000502415">
    <property type="component" value="Chromosome"/>
</dbReference>
<organism evidence="2 3">
    <name type="scientific">Massilia forsythiae</name>
    <dbReference type="NCBI Taxonomy" id="2728020"/>
    <lineage>
        <taxon>Bacteria</taxon>
        <taxon>Pseudomonadati</taxon>
        <taxon>Pseudomonadota</taxon>
        <taxon>Betaproteobacteria</taxon>
        <taxon>Burkholderiales</taxon>
        <taxon>Oxalobacteraceae</taxon>
        <taxon>Telluria group</taxon>
        <taxon>Massilia</taxon>
    </lineage>
</organism>
<dbReference type="PANTHER" id="PTHR34351">
    <property type="entry name" value="SLR1927 PROTEIN-RELATED"/>
    <property type="match status" value="1"/>
</dbReference>
<evidence type="ECO:0000313" key="3">
    <source>
        <dbReference type="Proteomes" id="UP000502415"/>
    </source>
</evidence>
<dbReference type="EMBL" id="CP051685">
    <property type="protein sequence ID" value="QJD98826.1"/>
    <property type="molecule type" value="Genomic_DNA"/>
</dbReference>
<keyword evidence="3" id="KW-1185">Reference proteome</keyword>
<keyword evidence="1" id="KW-0472">Membrane</keyword>
<evidence type="ECO:0000256" key="1">
    <source>
        <dbReference type="SAM" id="Phobius"/>
    </source>
</evidence>
<keyword evidence="1" id="KW-0812">Transmembrane</keyword>
<dbReference type="KEGG" id="mfy:HH212_01215"/>
<feature type="transmembrane region" description="Helical" evidence="1">
    <location>
        <begin position="77"/>
        <end position="97"/>
    </location>
</feature>
<protein>
    <submittedName>
        <fullName evidence="2">DUF58 domain-containing protein</fullName>
    </submittedName>
</protein>
<evidence type="ECO:0000313" key="2">
    <source>
        <dbReference type="EMBL" id="QJD98826.1"/>
    </source>
</evidence>
<name>A0A7Z2ZS99_9BURK</name>
<dbReference type="PANTHER" id="PTHR34351:SF1">
    <property type="entry name" value="SLR1927 PROTEIN"/>
    <property type="match status" value="1"/>
</dbReference>
<reference evidence="2 3" key="1">
    <citation type="submission" date="2020-04" db="EMBL/GenBank/DDBJ databases">
        <title>Genome sequencing of novel species.</title>
        <authorList>
            <person name="Heo J."/>
            <person name="Kim S.-J."/>
            <person name="Kim J.-S."/>
            <person name="Hong S.-B."/>
            <person name="Kwon S.-W."/>
        </authorList>
    </citation>
    <scope>NUCLEOTIDE SEQUENCE [LARGE SCALE GENOMIC DNA]</scope>
    <source>
        <strain evidence="2 3">GN2-R2</strain>
    </source>
</reference>
<dbReference type="AlphaFoldDB" id="A0A7Z2ZS99"/>
<accession>A0A7Z2ZS99</accession>